<feature type="transmembrane region" description="Helical" evidence="1">
    <location>
        <begin position="27"/>
        <end position="49"/>
    </location>
</feature>
<sequence>MNQHHEEDEIFDIPTSKSNSELNGRTISFTLFSIIYNLGWGLLFLLFRHYNNQSCDCIDTWSLYAELFLFVVAGYKLIIELPIQYKTNGFWKEKLFDIVDYVELFFNTLILIGLTYAYLQHEECIHLRMFILSYLIVTYFIIFIWILTLIYLFCNKEGQSRRS</sequence>
<dbReference type="EMBL" id="CAJJDM010000066">
    <property type="protein sequence ID" value="CAD8080559.1"/>
    <property type="molecule type" value="Genomic_DNA"/>
</dbReference>
<evidence type="ECO:0000313" key="2">
    <source>
        <dbReference type="EMBL" id="CAD8080559.1"/>
    </source>
</evidence>
<keyword evidence="1" id="KW-1133">Transmembrane helix</keyword>
<feature type="transmembrane region" description="Helical" evidence="1">
    <location>
        <begin position="61"/>
        <end position="78"/>
    </location>
</feature>
<reference evidence="2" key="1">
    <citation type="submission" date="2021-01" db="EMBL/GenBank/DDBJ databases">
        <authorList>
            <consortium name="Genoscope - CEA"/>
            <person name="William W."/>
        </authorList>
    </citation>
    <scope>NUCLEOTIDE SEQUENCE</scope>
</reference>
<accession>A0A8S1MLP0</accession>
<keyword evidence="1" id="KW-0812">Transmembrane</keyword>
<keyword evidence="3" id="KW-1185">Reference proteome</keyword>
<protein>
    <submittedName>
        <fullName evidence="2">Uncharacterized protein</fullName>
    </submittedName>
</protein>
<name>A0A8S1MLP0_PARPR</name>
<organism evidence="2 3">
    <name type="scientific">Paramecium primaurelia</name>
    <dbReference type="NCBI Taxonomy" id="5886"/>
    <lineage>
        <taxon>Eukaryota</taxon>
        <taxon>Sar</taxon>
        <taxon>Alveolata</taxon>
        <taxon>Ciliophora</taxon>
        <taxon>Intramacronucleata</taxon>
        <taxon>Oligohymenophorea</taxon>
        <taxon>Peniculida</taxon>
        <taxon>Parameciidae</taxon>
        <taxon>Paramecium</taxon>
    </lineage>
</organism>
<proteinExistence type="predicted"/>
<keyword evidence="1" id="KW-0472">Membrane</keyword>
<evidence type="ECO:0000313" key="3">
    <source>
        <dbReference type="Proteomes" id="UP000688137"/>
    </source>
</evidence>
<evidence type="ECO:0000256" key="1">
    <source>
        <dbReference type="SAM" id="Phobius"/>
    </source>
</evidence>
<dbReference type="AlphaFoldDB" id="A0A8S1MLP0"/>
<comment type="caution">
    <text evidence="2">The sequence shown here is derived from an EMBL/GenBank/DDBJ whole genome shotgun (WGS) entry which is preliminary data.</text>
</comment>
<dbReference type="Proteomes" id="UP000688137">
    <property type="component" value="Unassembled WGS sequence"/>
</dbReference>
<feature type="transmembrane region" description="Helical" evidence="1">
    <location>
        <begin position="131"/>
        <end position="154"/>
    </location>
</feature>
<feature type="transmembrane region" description="Helical" evidence="1">
    <location>
        <begin position="98"/>
        <end position="119"/>
    </location>
</feature>
<gene>
    <name evidence="2" type="ORF">PPRIM_AZ9-3.1.T0640018</name>
</gene>